<accession>A3IXD4</accession>
<proteinExistence type="predicted"/>
<gene>
    <name evidence="2" type="ORF">CY0110_31325</name>
</gene>
<feature type="compositionally biased region" description="Low complexity" evidence="1">
    <location>
        <begin position="113"/>
        <end position="133"/>
    </location>
</feature>
<dbReference type="AlphaFoldDB" id="A3IXD4"/>
<feature type="compositionally biased region" description="Polar residues" evidence="1">
    <location>
        <begin position="102"/>
        <end position="112"/>
    </location>
</feature>
<comment type="caution">
    <text evidence="2">The sequence shown here is derived from an EMBL/GenBank/DDBJ whole genome shotgun (WGS) entry which is preliminary data.</text>
</comment>
<organism evidence="2 3">
    <name type="scientific">Crocosphaera chwakensis CCY0110</name>
    <dbReference type="NCBI Taxonomy" id="391612"/>
    <lineage>
        <taxon>Bacteria</taxon>
        <taxon>Bacillati</taxon>
        <taxon>Cyanobacteriota</taxon>
        <taxon>Cyanophyceae</taxon>
        <taxon>Oscillatoriophycideae</taxon>
        <taxon>Chroococcales</taxon>
        <taxon>Aphanothecaceae</taxon>
        <taxon>Crocosphaera</taxon>
        <taxon>Crocosphaera chwakensis</taxon>
    </lineage>
</organism>
<protein>
    <recommendedName>
        <fullName evidence="4">Single-stranded DNA-binding protein</fullName>
    </recommendedName>
</protein>
<evidence type="ECO:0000313" key="2">
    <source>
        <dbReference type="EMBL" id="EAZ88877.1"/>
    </source>
</evidence>
<dbReference type="EMBL" id="AAXW01000063">
    <property type="protein sequence ID" value="EAZ88877.1"/>
    <property type="molecule type" value="Genomic_DNA"/>
</dbReference>
<reference evidence="2 3" key="1">
    <citation type="submission" date="2007-03" db="EMBL/GenBank/DDBJ databases">
        <authorList>
            <person name="Stal L."/>
            <person name="Ferriera S."/>
            <person name="Johnson J."/>
            <person name="Kravitz S."/>
            <person name="Beeson K."/>
            <person name="Sutton G."/>
            <person name="Rogers Y.-H."/>
            <person name="Friedman R."/>
            <person name="Frazier M."/>
            <person name="Venter J.C."/>
        </authorList>
    </citation>
    <scope>NUCLEOTIDE SEQUENCE [LARGE SCALE GENOMIC DNA]</scope>
    <source>
        <strain evidence="2 3">CCY0110</strain>
    </source>
</reference>
<sequence>MNNIQLKVKLDSLNTEYVGQEAKIVVSGKAKFQFYDKGNTQTRLIAYRSYGQTALALKEAGANSVHAVSGSLNVYPPNEQNPSHFMLLTISNALPVLVTKTPVEQPQPTEQLQPVAQPSSAEQPQPVEPSQPVDDSQQVEQSKDSNDDSIPF</sequence>
<evidence type="ECO:0000313" key="3">
    <source>
        <dbReference type="Proteomes" id="UP000003781"/>
    </source>
</evidence>
<evidence type="ECO:0000256" key="1">
    <source>
        <dbReference type="SAM" id="MobiDB-lite"/>
    </source>
</evidence>
<name>A3IXD4_9CHRO</name>
<dbReference type="RefSeq" id="WP_008278040.1">
    <property type="nucleotide sequence ID" value="NZ_AAXW01000063.1"/>
</dbReference>
<feature type="region of interest" description="Disordered" evidence="1">
    <location>
        <begin position="101"/>
        <end position="152"/>
    </location>
</feature>
<keyword evidence="3" id="KW-1185">Reference proteome</keyword>
<dbReference type="Proteomes" id="UP000003781">
    <property type="component" value="Unassembled WGS sequence"/>
</dbReference>
<evidence type="ECO:0008006" key="4">
    <source>
        <dbReference type="Google" id="ProtNLM"/>
    </source>
</evidence>